<dbReference type="EMBL" id="FTLX01000002">
    <property type="protein sequence ID" value="SIQ29345.1"/>
    <property type="molecule type" value="Genomic_DNA"/>
</dbReference>
<dbReference type="Gene3D" id="2.60.40.1220">
    <property type="match status" value="1"/>
</dbReference>
<dbReference type="Pfam" id="PF00395">
    <property type="entry name" value="SLH"/>
    <property type="match status" value="3"/>
</dbReference>
<dbReference type="OrthoDB" id="2353502at2"/>
<reference evidence="5 6" key="1">
    <citation type="submission" date="2017-01" db="EMBL/GenBank/DDBJ databases">
        <authorList>
            <person name="Mah S.A."/>
            <person name="Swanson W.J."/>
            <person name="Moy G.W."/>
            <person name="Vacquier V.D."/>
        </authorList>
    </citation>
    <scope>NUCLEOTIDE SEQUENCE [LARGE SCALE GENOMIC DNA]</scope>
    <source>
        <strain evidence="5 6">NIO-1016</strain>
    </source>
</reference>
<dbReference type="Proteomes" id="UP000215545">
    <property type="component" value="Unassembled WGS sequence"/>
</dbReference>
<evidence type="ECO:0000313" key="7">
    <source>
        <dbReference type="Proteomes" id="UP000215545"/>
    </source>
</evidence>
<gene>
    <name evidence="4" type="ORF">B1B05_04715</name>
    <name evidence="5" type="ORF">SAMN05443094_102153</name>
</gene>
<reference evidence="7" key="2">
    <citation type="submission" date="2017-03" db="EMBL/GenBank/DDBJ databases">
        <title>Bacillus sp. V-88(T) DSM27956, whole genome shotgun sequencing project.</title>
        <authorList>
            <person name="Dastager S.G."/>
            <person name="Neurgaonkar P.S."/>
            <person name="Dharne M.S."/>
        </authorList>
    </citation>
    <scope>NUCLEOTIDE SEQUENCE [LARGE SCALE GENOMIC DNA]</scope>
    <source>
        <strain evidence="7">DSM 25145</strain>
    </source>
</reference>
<feature type="domain" description="SLH" evidence="3">
    <location>
        <begin position="92"/>
        <end position="155"/>
    </location>
</feature>
<dbReference type="InterPro" id="IPR001119">
    <property type="entry name" value="SLH_dom"/>
</dbReference>
<accession>A0A1N6RKK7</accession>
<feature type="chain" id="PRO_5009937978" evidence="2">
    <location>
        <begin position="31"/>
        <end position="957"/>
    </location>
</feature>
<dbReference type="Proteomes" id="UP000186385">
    <property type="component" value="Unassembled WGS sequence"/>
</dbReference>
<dbReference type="STRING" id="1017273.SAMN05443094_102153"/>
<evidence type="ECO:0000313" key="5">
    <source>
        <dbReference type="EMBL" id="SIQ29345.1"/>
    </source>
</evidence>
<evidence type="ECO:0000259" key="3">
    <source>
        <dbReference type="PROSITE" id="PS51272"/>
    </source>
</evidence>
<proteinExistence type="predicted"/>
<evidence type="ECO:0000313" key="4">
    <source>
        <dbReference type="EMBL" id="OXS79084.1"/>
    </source>
</evidence>
<keyword evidence="1 2" id="KW-0732">Signal</keyword>
<feature type="domain" description="SLH" evidence="3">
    <location>
        <begin position="33"/>
        <end position="91"/>
    </location>
</feature>
<dbReference type="RefSeq" id="WP_045849350.1">
    <property type="nucleotide sequence ID" value="NZ_FTLX01000002.1"/>
</dbReference>
<name>A0A1N6RKK7_9BACI</name>
<dbReference type="EMBL" id="MWSK01000002">
    <property type="protein sequence ID" value="OXS79084.1"/>
    <property type="molecule type" value="Genomic_DNA"/>
</dbReference>
<sequence>MAYQPKSYRKFVATAATATLVASAVTPAFAAETGAAATFTDVPERYQTAVDYLLENQVTNGYTDTQFGTTMSIKRVDAAVMIAKALDLDLSDRPASGFSDVPERAAVYVDALKAEGIVNGKSATEFGAAENITRGEMALIVAKAYDLTGDGSDLPFTDVAPRYQDAVAALVDAGITFGKTATSFGTTQEITRGEFALFLYRAETGDELKVSNVSVAVNQQSATVTADVANAEAGANAKVEIFANGGSTVAATQEVAVVDGKVNATFNELPAGTHTAKVTVGEESAQTNFTVSVIPAAVQSVTALNANEIQVVFNKELSETSAEDAANYVVNVNGVTGVDVATGTPELQEDKKTVIVPLNASLANGNSFKVIVDKVRTSDLQDVPKYESSAQVFNDKIAASLLSAEVNGTKLKVIFNEPVSNTGTTEFYVDGVKITDVTLAQASSYSLGNYEYELDLTGGEATDLGKVGTHKVEVYFVNDAAGNSTTYSATQYVVSNDTQAPSISKLEAKEQDQFKIFVSEPLAGFTAGNITVSKGGYTFNSTNDISLGAYNATEKSYTVTVDTNAAGTDTLNPLYKTNENSANLSVEIKDYRDAAGYIGNAFTGSVTLTKDVTAPKLEDNRLAYADSNNSDLFVKFDENVTIADATKITVRDKEGVRIVPNSYGVSQGKGETGTTEYVRADLPTLGSTEYTVEFAAGAIQDAYGNKNTGTLTSKVTTSVADGVSLPVVYSATPAGDRQLSIANNVITIDYGQIMDSSAIQLANYKFNGSAFPAGTSIGWGTDKQTVEITLPDNTFSIDTTALITISSEVKTDSGKKVYANANTGDENVIKLGATDINDNIEPKLSSAAYVVPSNDATTSNNLRLTFTENVLAVDDAAHRDDFAVVVNGKKIAVTNITDIDGDNVLELTLGESVNVAQVATITVETDTTLNPTINVTDASTLNNKLTAGSVTATTKER</sequence>
<dbReference type="InterPro" id="IPR014755">
    <property type="entry name" value="Cu-Rt/internalin_Ig-like"/>
</dbReference>
<dbReference type="PROSITE" id="PS51272">
    <property type="entry name" value="SLH"/>
    <property type="match status" value="2"/>
</dbReference>
<keyword evidence="7" id="KW-1185">Reference proteome</keyword>
<reference evidence="4" key="3">
    <citation type="submission" date="2017-03" db="EMBL/GenBank/DDBJ databases">
        <authorList>
            <person name="Dastager S.G."/>
            <person name="Neurgaonkar P.S."/>
            <person name="Dharne M.S."/>
        </authorList>
    </citation>
    <scope>NUCLEOTIDE SEQUENCE</scope>
    <source>
        <strain evidence="4">DSM 25145</strain>
    </source>
</reference>
<protein>
    <submittedName>
        <fullName evidence="5">S-layer homology domain-containing protein</fullName>
    </submittedName>
</protein>
<organism evidence="5 6">
    <name type="scientific">Domibacillus enclensis</name>
    <dbReference type="NCBI Taxonomy" id="1017273"/>
    <lineage>
        <taxon>Bacteria</taxon>
        <taxon>Bacillati</taxon>
        <taxon>Bacillota</taxon>
        <taxon>Bacilli</taxon>
        <taxon>Bacillales</taxon>
        <taxon>Bacillaceae</taxon>
        <taxon>Domibacillus</taxon>
    </lineage>
</organism>
<evidence type="ECO:0000256" key="1">
    <source>
        <dbReference type="ARBA" id="ARBA00022729"/>
    </source>
</evidence>
<feature type="signal peptide" evidence="2">
    <location>
        <begin position="1"/>
        <end position="30"/>
    </location>
</feature>
<dbReference type="AlphaFoldDB" id="A0A1N6RKK7"/>
<evidence type="ECO:0000256" key="2">
    <source>
        <dbReference type="SAM" id="SignalP"/>
    </source>
</evidence>
<evidence type="ECO:0000313" key="6">
    <source>
        <dbReference type="Proteomes" id="UP000186385"/>
    </source>
</evidence>